<evidence type="ECO:0008006" key="6">
    <source>
        <dbReference type="Google" id="ProtNLM"/>
    </source>
</evidence>
<evidence type="ECO:0000256" key="1">
    <source>
        <dbReference type="ARBA" id="ARBA00022737"/>
    </source>
</evidence>
<evidence type="ECO:0000256" key="2">
    <source>
        <dbReference type="ARBA" id="ARBA00023043"/>
    </source>
</evidence>
<dbReference type="Pfam" id="PF12796">
    <property type="entry name" value="Ank_2"/>
    <property type="match status" value="2"/>
</dbReference>
<gene>
    <name evidence="4" type="ORF">HK103_006765</name>
</gene>
<keyword evidence="2 3" id="KW-0040">ANK repeat</keyword>
<keyword evidence="1" id="KW-0677">Repeat</keyword>
<accession>A0AAD5UDW7</accession>
<protein>
    <recommendedName>
        <fullName evidence="6">Ankyrin repeat protein</fullName>
    </recommendedName>
</protein>
<feature type="repeat" description="ANK" evidence="3">
    <location>
        <begin position="250"/>
        <end position="282"/>
    </location>
</feature>
<dbReference type="PANTHER" id="PTHR24173:SF74">
    <property type="entry name" value="ANKYRIN REPEAT DOMAIN-CONTAINING PROTEIN 16"/>
    <property type="match status" value="1"/>
</dbReference>
<dbReference type="AlphaFoldDB" id="A0AAD5UDW7"/>
<keyword evidence="5" id="KW-1185">Reference proteome</keyword>
<dbReference type="EMBL" id="JADGKB010000076">
    <property type="protein sequence ID" value="KAJ3254870.1"/>
    <property type="molecule type" value="Genomic_DNA"/>
</dbReference>
<dbReference type="Proteomes" id="UP001210925">
    <property type="component" value="Unassembled WGS sequence"/>
</dbReference>
<comment type="caution">
    <text evidence="4">The sequence shown here is derived from an EMBL/GenBank/DDBJ whole genome shotgun (WGS) entry which is preliminary data.</text>
</comment>
<dbReference type="InterPro" id="IPR036770">
    <property type="entry name" value="Ankyrin_rpt-contain_sf"/>
</dbReference>
<sequence length="334" mass="37942">MIDYPVEIILLILEHVCRSNPKQIRKIYQSNKNLQRLIDSFPYLWLLASNSTCDPQKPFIPPIIQACQRNDIEAILMFVKAGISLETRDSLGQTCIYKAIIGNHQKQLLYLLNKTNLNVADYAGRSPLRLATDLNRKEMVRLLLPHSDIESKTNDGRTCLFVCCEQSNTQLFDMLKHANNNVQINTGETPLFIAIQKQNYKLVQYLLKTNDIHHTIRNGWSILHTAVSTGNEQIVKMVLRRIGPNQADICGIHPIHLAAQKPNYNICKMLIEHGAEINCVSNSGMTPLFKACLSGSILIVRLLLQNGARIYPERLCERLRISFLPKALHVLKKA</sequence>
<dbReference type="PANTHER" id="PTHR24173">
    <property type="entry name" value="ANKYRIN REPEAT CONTAINING"/>
    <property type="match status" value="1"/>
</dbReference>
<dbReference type="Gene3D" id="1.25.40.20">
    <property type="entry name" value="Ankyrin repeat-containing domain"/>
    <property type="match status" value="2"/>
</dbReference>
<proteinExistence type="predicted"/>
<name>A0AAD5UDW7_9FUNG</name>
<dbReference type="SUPFAM" id="SSF48403">
    <property type="entry name" value="Ankyrin repeat"/>
    <property type="match status" value="1"/>
</dbReference>
<reference evidence="4" key="1">
    <citation type="submission" date="2020-05" db="EMBL/GenBank/DDBJ databases">
        <title>Phylogenomic resolution of chytrid fungi.</title>
        <authorList>
            <person name="Stajich J.E."/>
            <person name="Amses K."/>
            <person name="Simmons R."/>
            <person name="Seto K."/>
            <person name="Myers J."/>
            <person name="Bonds A."/>
            <person name="Quandt C.A."/>
            <person name="Barry K."/>
            <person name="Liu P."/>
            <person name="Grigoriev I."/>
            <person name="Longcore J.E."/>
            <person name="James T.Y."/>
        </authorList>
    </citation>
    <scope>NUCLEOTIDE SEQUENCE</scope>
    <source>
        <strain evidence="4">PLAUS21</strain>
    </source>
</reference>
<dbReference type="InterPro" id="IPR002110">
    <property type="entry name" value="Ankyrin_rpt"/>
</dbReference>
<dbReference type="SMART" id="SM00248">
    <property type="entry name" value="ANK"/>
    <property type="match status" value="8"/>
</dbReference>
<feature type="repeat" description="ANK" evidence="3">
    <location>
        <begin position="283"/>
        <end position="310"/>
    </location>
</feature>
<dbReference type="PROSITE" id="PS50088">
    <property type="entry name" value="ANK_REPEAT"/>
    <property type="match status" value="2"/>
</dbReference>
<evidence type="ECO:0000256" key="3">
    <source>
        <dbReference type="PROSITE-ProRule" id="PRU00023"/>
    </source>
</evidence>
<evidence type="ECO:0000313" key="5">
    <source>
        <dbReference type="Proteomes" id="UP001210925"/>
    </source>
</evidence>
<organism evidence="4 5">
    <name type="scientific">Boothiomyces macroporosus</name>
    <dbReference type="NCBI Taxonomy" id="261099"/>
    <lineage>
        <taxon>Eukaryota</taxon>
        <taxon>Fungi</taxon>
        <taxon>Fungi incertae sedis</taxon>
        <taxon>Chytridiomycota</taxon>
        <taxon>Chytridiomycota incertae sedis</taxon>
        <taxon>Chytridiomycetes</taxon>
        <taxon>Rhizophydiales</taxon>
        <taxon>Terramycetaceae</taxon>
        <taxon>Boothiomyces</taxon>
    </lineage>
</organism>
<dbReference type="PROSITE" id="PS50297">
    <property type="entry name" value="ANK_REP_REGION"/>
    <property type="match status" value="2"/>
</dbReference>
<evidence type="ECO:0000313" key="4">
    <source>
        <dbReference type="EMBL" id="KAJ3254870.1"/>
    </source>
</evidence>